<feature type="region of interest" description="Disordered" evidence="1">
    <location>
        <begin position="228"/>
        <end position="249"/>
    </location>
</feature>
<evidence type="ECO:0008006" key="5">
    <source>
        <dbReference type="Google" id="ProtNLM"/>
    </source>
</evidence>
<evidence type="ECO:0000313" key="3">
    <source>
        <dbReference type="EMBL" id="GGN97677.1"/>
    </source>
</evidence>
<keyword evidence="2" id="KW-0732">Signal</keyword>
<sequence>MNIQRCFSKSAGWIVSLVLTGSLIAGCSVHSDISGKGTSPMPIAPSSAAYETFIPEAERSVNSLSDNKQSQEIYLNDSRNGWKIEFQAKGNANDTVDGAVDVNSNTLYRTGDGGATWKKISSSTNGSFPEGVAGAVRFTDEQRGWVSVDHLQNGDPGLYETFDGGKTWTKAELKIPTDLNTAWFVPKVPILFEGTERGLYIAEIGSVSQHDEDAPLLFYVTSDGGASWSDPIQSEQGEQGGLSWKTERLSGEPGRSWAITIDGRTWKFQRLME</sequence>
<protein>
    <recommendedName>
        <fullName evidence="5">Sortilin N-terminal domain-containing protein</fullName>
    </recommendedName>
</protein>
<gene>
    <name evidence="3" type="ORF">GCM10010969_15760</name>
</gene>
<evidence type="ECO:0000256" key="1">
    <source>
        <dbReference type="SAM" id="MobiDB-lite"/>
    </source>
</evidence>
<feature type="chain" id="PRO_5046180240" description="Sortilin N-terminal domain-containing protein" evidence="2">
    <location>
        <begin position="26"/>
        <end position="273"/>
    </location>
</feature>
<dbReference type="InterPro" id="IPR015943">
    <property type="entry name" value="WD40/YVTN_repeat-like_dom_sf"/>
</dbReference>
<dbReference type="EMBL" id="BMLN01000004">
    <property type="protein sequence ID" value="GGN97677.1"/>
    <property type="molecule type" value="Genomic_DNA"/>
</dbReference>
<name>A0ABQ2L1E0_9BACL</name>
<comment type="caution">
    <text evidence="3">The sequence shown here is derived from an EMBL/GenBank/DDBJ whole genome shotgun (WGS) entry which is preliminary data.</text>
</comment>
<feature type="signal peptide" evidence="2">
    <location>
        <begin position="1"/>
        <end position="25"/>
    </location>
</feature>
<dbReference type="SUPFAM" id="SSF50939">
    <property type="entry name" value="Sialidases"/>
    <property type="match status" value="1"/>
</dbReference>
<reference evidence="4" key="1">
    <citation type="journal article" date="2019" name="Int. J. Syst. Evol. Microbiol.">
        <title>The Global Catalogue of Microorganisms (GCM) 10K type strain sequencing project: providing services to taxonomists for standard genome sequencing and annotation.</title>
        <authorList>
            <consortium name="The Broad Institute Genomics Platform"/>
            <consortium name="The Broad Institute Genome Sequencing Center for Infectious Disease"/>
            <person name="Wu L."/>
            <person name="Ma J."/>
        </authorList>
    </citation>
    <scope>NUCLEOTIDE SEQUENCE [LARGE SCALE GENOMIC DNA]</scope>
    <source>
        <strain evidence="4">CGMCC 1.6964</strain>
    </source>
</reference>
<keyword evidence="4" id="KW-1185">Reference proteome</keyword>
<dbReference type="Proteomes" id="UP000606653">
    <property type="component" value="Unassembled WGS sequence"/>
</dbReference>
<accession>A0ABQ2L1E0</accession>
<evidence type="ECO:0000313" key="4">
    <source>
        <dbReference type="Proteomes" id="UP000606653"/>
    </source>
</evidence>
<dbReference type="PROSITE" id="PS51257">
    <property type="entry name" value="PROKAR_LIPOPROTEIN"/>
    <property type="match status" value="1"/>
</dbReference>
<organism evidence="3 4">
    <name type="scientific">Saccharibacillus kuerlensis</name>
    <dbReference type="NCBI Taxonomy" id="459527"/>
    <lineage>
        <taxon>Bacteria</taxon>
        <taxon>Bacillati</taxon>
        <taxon>Bacillota</taxon>
        <taxon>Bacilli</taxon>
        <taxon>Bacillales</taxon>
        <taxon>Paenibacillaceae</taxon>
        <taxon>Saccharibacillus</taxon>
    </lineage>
</organism>
<proteinExistence type="predicted"/>
<dbReference type="RefSeq" id="WP_018977107.1">
    <property type="nucleotide sequence ID" value="NZ_BMLN01000004.1"/>
</dbReference>
<dbReference type="Gene3D" id="2.130.10.10">
    <property type="entry name" value="YVTN repeat-like/Quinoprotein amine dehydrogenase"/>
    <property type="match status" value="1"/>
</dbReference>
<dbReference type="InterPro" id="IPR036278">
    <property type="entry name" value="Sialidase_sf"/>
</dbReference>
<evidence type="ECO:0000256" key="2">
    <source>
        <dbReference type="SAM" id="SignalP"/>
    </source>
</evidence>
<dbReference type="CDD" id="cd15482">
    <property type="entry name" value="Sialidase_non-viral"/>
    <property type="match status" value="1"/>
</dbReference>